<feature type="domain" description="Protein kinase" evidence="9">
    <location>
        <begin position="1113"/>
        <end position="1401"/>
    </location>
</feature>
<dbReference type="Gramene" id="OPUNC11G07220.1">
    <property type="protein sequence ID" value="OPUNC11G07220.1"/>
    <property type="gene ID" value="OPUNC11G07220"/>
</dbReference>
<dbReference type="eggNOG" id="KOG0276">
    <property type="taxonomic scope" value="Eukaryota"/>
</dbReference>
<dbReference type="SMART" id="SM00320">
    <property type="entry name" value="WD40"/>
    <property type="match status" value="5"/>
</dbReference>
<dbReference type="InterPro" id="IPR015943">
    <property type="entry name" value="WD40/YVTN_repeat-like_dom_sf"/>
</dbReference>
<keyword evidence="4 8" id="KW-0547">Nucleotide-binding</keyword>
<evidence type="ECO:0000256" key="5">
    <source>
        <dbReference type="ARBA" id="ARBA00022777"/>
    </source>
</evidence>
<dbReference type="GO" id="GO:0005524">
    <property type="term" value="F:ATP binding"/>
    <property type="evidence" value="ECO:0007669"/>
    <property type="project" value="UniProtKB-UniRule"/>
</dbReference>
<dbReference type="InterPro" id="IPR020472">
    <property type="entry name" value="WD40_PAC1"/>
</dbReference>
<feature type="domain" description="Protein kinase" evidence="9">
    <location>
        <begin position="37"/>
        <end position="310"/>
    </location>
</feature>
<feature type="repeat" description="WD" evidence="7">
    <location>
        <begin position="655"/>
        <end position="687"/>
    </location>
</feature>
<keyword evidence="3" id="KW-0677">Repeat</keyword>
<dbReference type="PROSITE" id="PS50011">
    <property type="entry name" value="PROTEIN_KINASE_DOM"/>
    <property type="match status" value="3"/>
</dbReference>
<dbReference type="PROSITE" id="PS00108">
    <property type="entry name" value="PROTEIN_KINASE_ST"/>
    <property type="match status" value="2"/>
</dbReference>
<evidence type="ECO:0008006" key="13">
    <source>
        <dbReference type="Google" id="ProtNLM"/>
    </source>
</evidence>
<evidence type="ECO:0000256" key="8">
    <source>
        <dbReference type="PROSITE-ProRule" id="PRU10141"/>
    </source>
</evidence>
<dbReference type="FunFam" id="1.10.510.10:FF:000870">
    <property type="entry name" value="OSJNBa0016N04.16-like protein"/>
    <property type="match status" value="2"/>
</dbReference>
<keyword evidence="1 7" id="KW-0853">WD repeat</keyword>
<dbReference type="Gene3D" id="2.60.40.10">
    <property type="entry name" value="Immunoglobulins"/>
    <property type="match status" value="1"/>
</dbReference>
<dbReference type="PROSITE" id="PS50202">
    <property type="entry name" value="MSP"/>
    <property type="match status" value="1"/>
</dbReference>
<evidence type="ECO:0000256" key="3">
    <source>
        <dbReference type="ARBA" id="ARBA00022737"/>
    </source>
</evidence>
<dbReference type="EnsemblPlants" id="OPUNC11G07220.2">
    <property type="protein sequence ID" value="OPUNC11G07220.2"/>
    <property type="gene ID" value="OPUNC11G07220"/>
</dbReference>
<evidence type="ECO:0000313" key="12">
    <source>
        <dbReference type="Proteomes" id="UP000026962"/>
    </source>
</evidence>
<dbReference type="SMART" id="SM00220">
    <property type="entry name" value="S_TKc"/>
    <property type="match status" value="3"/>
</dbReference>
<dbReference type="InterPro" id="IPR000535">
    <property type="entry name" value="MSP_dom"/>
</dbReference>
<feature type="repeat" description="WD" evidence="7">
    <location>
        <begin position="524"/>
        <end position="556"/>
    </location>
</feature>
<evidence type="ECO:0000256" key="1">
    <source>
        <dbReference type="ARBA" id="ARBA00022574"/>
    </source>
</evidence>
<feature type="binding site" evidence="8">
    <location>
        <position position="815"/>
    </location>
    <ligand>
        <name>ATP</name>
        <dbReference type="ChEBI" id="CHEBI:30616"/>
    </ligand>
</feature>
<feature type="repeat" description="WD" evidence="7">
    <location>
        <begin position="611"/>
        <end position="654"/>
    </location>
</feature>
<dbReference type="Proteomes" id="UP000026962">
    <property type="component" value="Chromosome 11"/>
</dbReference>
<evidence type="ECO:0000259" key="10">
    <source>
        <dbReference type="PROSITE" id="PS50202"/>
    </source>
</evidence>
<dbReference type="InterPro" id="IPR001680">
    <property type="entry name" value="WD40_rpt"/>
</dbReference>
<proteinExistence type="predicted"/>
<dbReference type="EnsemblPlants" id="OPUNC11G07220.1">
    <property type="protein sequence ID" value="OPUNC11G07220.1"/>
    <property type="gene ID" value="OPUNC11G07220"/>
</dbReference>
<dbReference type="Gene3D" id="2.130.10.10">
    <property type="entry name" value="YVTN repeat-like/Quinoprotein amine dehydrogenase"/>
    <property type="match status" value="1"/>
</dbReference>
<dbReference type="STRING" id="4537.A0A0E0ME12"/>
<dbReference type="SUPFAM" id="SSF56112">
    <property type="entry name" value="Protein kinase-like (PK-like)"/>
    <property type="match status" value="3"/>
</dbReference>
<dbReference type="InterPro" id="IPR008271">
    <property type="entry name" value="Ser/Thr_kinase_AS"/>
</dbReference>
<feature type="domain" description="MSP" evidence="10">
    <location>
        <begin position="324"/>
        <end position="452"/>
    </location>
</feature>
<dbReference type="InterPro" id="IPR017441">
    <property type="entry name" value="Protein_kinase_ATP_BS"/>
</dbReference>
<dbReference type="GO" id="GO:0004672">
    <property type="term" value="F:protein kinase activity"/>
    <property type="evidence" value="ECO:0007669"/>
    <property type="project" value="InterPro"/>
</dbReference>
<accession>A0A0E0ME12</accession>
<keyword evidence="12" id="KW-1185">Reference proteome</keyword>
<feature type="repeat" description="WD" evidence="7">
    <location>
        <begin position="568"/>
        <end position="610"/>
    </location>
</feature>
<evidence type="ECO:0000259" key="9">
    <source>
        <dbReference type="PROSITE" id="PS50011"/>
    </source>
</evidence>
<dbReference type="PRINTS" id="PR00320">
    <property type="entry name" value="GPROTEINBRPT"/>
</dbReference>
<evidence type="ECO:0000256" key="6">
    <source>
        <dbReference type="ARBA" id="ARBA00022840"/>
    </source>
</evidence>
<dbReference type="Gene3D" id="3.30.200.20">
    <property type="entry name" value="Phosphorylase Kinase, domain 1"/>
    <property type="match status" value="3"/>
</dbReference>
<dbReference type="Gramene" id="OPUNC11G07220.2">
    <property type="protein sequence ID" value="OPUNC11G07220.2"/>
    <property type="gene ID" value="OPUNC11G07220"/>
</dbReference>
<reference evidence="11" key="1">
    <citation type="submission" date="2015-04" db="UniProtKB">
        <authorList>
            <consortium name="EnsemblPlants"/>
        </authorList>
    </citation>
    <scope>IDENTIFICATION</scope>
</reference>
<dbReference type="InterPro" id="IPR019775">
    <property type="entry name" value="WD40_repeat_CS"/>
</dbReference>
<dbReference type="FunFam" id="3.30.200.20:FF:000465">
    <property type="entry name" value="Cysteine-rich receptor-like protein kinase 6"/>
    <property type="match status" value="3"/>
</dbReference>
<dbReference type="CDD" id="cd00200">
    <property type="entry name" value="WD40"/>
    <property type="match status" value="1"/>
</dbReference>
<dbReference type="PANTHER" id="PTHR45707">
    <property type="entry name" value="C2 CALCIUM/LIPID-BINDING PLANT PHOSPHORIBOSYLTRANSFERASE FAMILY PROTEIN"/>
    <property type="match status" value="1"/>
</dbReference>
<dbReference type="InterPro" id="IPR011009">
    <property type="entry name" value="Kinase-like_dom_sf"/>
</dbReference>
<dbReference type="HOGENOM" id="CLU_005151_0_0_1"/>
<evidence type="ECO:0000256" key="2">
    <source>
        <dbReference type="ARBA" id="ARBA00022679"/>
    </source>
</evidence>
<feature type="binding site" evidence="8">
    <location>
        <position position="65"/>
    </location>
    <ligand>
        <name>ATP</name>
        <dbReference type="ChEBI" id="CHEBI:30616"/>
    </ligand>
</feature>
<protein>
    <recommendedName>
        <fullName evidence="13">Protein kinase domain-containing protein</fullName>
    </recommendedName>
</protein>
<keyword evidence="5" id="KW-0418">Kinase</keyword>
<dbReference type="Pfam" id="PF00400">
    <property type="entry name" value="WD40"/>
    <property type="match status" value="5"/>
</dbReference>
<dbReference type="Pfam" id="PF00069">
    <property type="entry name" value="Pkinase"/>
    <property type="match status" value="3"/>
</dbReference>
<organism evidence="11">
    <name type="scientific">Oryza punctata</name>
    <name type="common">Red rice</name>
    <dbReference type="NCBI Taxonomy" id="4537"/>
    <lineage>
        <taxon>Eukaryota</taxon>
        <taxon>Viridiplantae</taxon>
        <taxon>Streptophyta</taxon>
        <taxon>Embryophyta</taxon>
        <taxon>Tracheophyta</taxon>
        <taxon>Spermatophyta</taxon>
        <taxon>Magnoliopsida</taxon>
        <taxon>Liliopsida</taxon>
        <taxon>Poales</taxon>
        <taxon>Poaceae</taxon>
        <taxon>BOP clade</taxon>
        <taxon>Oryzoideae</taxon>
        <taxon>Oryzeae</taxon>
        <taxon>Oryzinae</taxon>
        <taxon>Oryza</taxon>
    </lineage>
</organism>
<dbReference type="Pfam" id="PF00635">
    <property type="entry name" value="Motile_Sperm"/>
    <property type="match status" value="1"/>
</dbReference>
<keyword evidence="6 8" id="KW-0067">ATP-binding</keyword>
<reference evidence="11" key="2">
    <citation type="submission" date="2018-05" db="EMBL/GenBank/DDBJ databases">
        <title>OpunRS2 (Oryza punctata Reference Sequence Version 2).</title>
        <authorList>
            <person name="Zhang J."/>
            <person name="Kudrna D."/>
            <person name="Lee S."/>
            <person name="Talag J."/>
            <person name="Welchert J."/>
            <person name="Wing R.A."/>
        </authorList>
    </citation>
    <scope>NUCLEOTIDE SEQUENCE [LARGE SCALE GENOMIC DNA]</scope>
</reference>
<dbReference type="FunFam" id="1.10.510.10:FF:000625">
    <property type="entry name" value="Cysteine-rich receptor-like protein kinase 6"/>
    <property type="match status" value="1"/>
</dbReference>
<sequence>MDGEDTTCYLLDSRLRDTNAEPTDLSLSLLREITKNFSDKLEIGRGGFGVVYRGVLPNGMVAVKKLSADIQIEDQSFQDEIVCLMRAKHKNIVRFLGYCADTQGIMKEYKGRYVLADVRVRLLCFEYIHNGSLDRFITDEYGGLGWDERYRIIKGICQGLRYLHEEQKIVHLDLKPQNILLDQNIVPKITDFGLSRLFDEQKTRTITTKQRGTWGYMAPEYLKDGIITFKADIFSLGVIILEVISGKERRTENVHKNWTNRLQRTLSNTSAEAYCQQVERCIEIASNCMETDRHKRPSIGDVINMLNATEVGCQEDKTVKSTDLLGIHPVELRFAFGPNKLIPCSLHLTNSTDYRVAFRVSPRRPDWYFTEWLCGVIPPMCTYTLILVMKERQQPLFDADEFVLEQSSIMAENDLKVISQGKADTEYNAFFTDIEEKSAVKVQEKKLRAVCDPRGKTASEIMSTMDFEKMVTMDVHPMKPWILTGHFNGYICIWNHQTKWIVAGGGDGQIYVYNYNAMKIVTSFEALSNQITSLAVHPTQPYVLSASYDLIIKIWDWENGWKCTRVFKEEHSSSVMQVTFNPKDTAVFASVSKDLTLKIWSVDSPRSKLTLRGHSSDVRCLDYFTSGDKQYVITGSDDGTAKIWDMQKKRCVKTLEGHANRVTAVCSHPDLPILMTGSRDGTVRLWNSNTFRLEGILNFGLRKVHALGCMKGSRRVVIGHSYGIAITEIDLAENVTEEDLHPCCQLLTVLQGESSKQRKTENKSQYPSTLPKNPTLVFLKDITENFSSKREIGRGAFGVVYKGVLDDGEVIAVKKLERTSGIHARRFQNEADNLLELEHKNVVKLIGSCCQAERQVVEHDGKYVFTDVVEKLLCYEYLPNGSLDNHIYDELNGIDWPTRFKIILGICNGLHFLHKERNEAIIHMNLKPSNILLGDNMVPKIADFGLSRLFGQEQTRLITQNVVGWIGYIAPEHYYRGEISEKSDIFSLGILILNIVTGLKNDSSSQEVSSRILIDHARRNWLKTSQISSKYPSLAADRLLQAKRCIEIALNCVETDPKKRPSVGEIIDKLEYEGTDISGETIIHEEISPIPQFVSTLPRNPELQFLEVITNNFSNDREIGRGSFGVVYKGVLPNGELVAVKKLLESVAAVNQDKQFQSEAGILIDLNHQNIVKLIGYCYEIRKEVVENNRKFFFVEKTKKLLCYEYLPTGSLDKYIYGQSSELKWDMRFKIIEGICQGLKFLHELKRPIIHLDLKPGNVLLDDNMMPKIADFGLSRLLGEEQTRTRTLTVVGSIGYIAPEYHYSGEISTKSDIFSLGVLIIEIVTGLKVDSSSQDVTSKDFIENVRNNWAKMPQIASNYPLLEANCLQQVKRCIDIALACVDKNPKGRPSIGEIVDRLNWRKS</sequence>
<dbReference type="PROSITE" id="PS00678">
    <property type="entry name" value="WD_REPEATS_1"/>
    <property type="match status" value="1"/>
</dbReference>
<evidence type="ECO:0000256" key="4">
    <source>
        <dbReference type="ARBA" id="ARBA00022741"/>
    </source>
</evidence>
<dbReference type="SUPFAM" id="SSF49354">
    <property type="entry name" value="PapD-like"/>
    <property type="match status" value="1"/>
</dbReference>
<dbReference type="PROSITE" id="PS00107">
    <property type="entry name" value="PROTEIN_KINASE_ATP"/>
    <property type="match status" value="3"/>
</dbReference>
<dbReference type="Gene3D" id="1.10.510.10">
    <property type="entry name" value="Transferase(Phosphotransferase) domain 1"/>
    <property type="match status" value="3"/>
</dbReference>
<feature type="binding site" evidence="8">
    <location>
        <position position="1142"/>
    </location>
    <ligand>
        <name>ATP</name>
        <dbReference type="ChEBI" id="CHEBI:30616"/>
    </ligand>
</feature>
<dbReference type="InterPro" id="IPR036322">
    <property type="entry name" value="WD40_repeat_dom_sf"/>
</dbReference>
<evidence type="ECO:0000313" key="11">
    <source>
        <dbReference type="EnsemblPlants" id="OPUNC11G07220.1"/>
    </source>
</evidence>
<dbReference type="OMA" id="CIFAEYT"/>
<dbReference type="InterPro" id="IPR013783">
    <property type="entry name" value="Ig-like_fold"/>
</dbReference>
<evidence type="ECO:0000256" key="7">
    <source>
        <dbReference type="PROSITE-ProRule" id="PRU00221"/>
    </source>
</evidence>
<dbReference type="InterPro" id="IPR008962">
    <property type="entry name" value="PapD-like_sf"/>
</dbReference>
<keyword evidence="2" id="KW-0808">Transferase</keyword>
<feature type="domain" description="Protein kinase" evidence="9">
    <location>
        <begin position="786"/>
        <end position="1087"/>
    </location>
</feature>
<dbReference type="InterPro" id="IPR000719">
    <property type="entry name" value="Prot_kinase_dom"/>
</dbReference>
<dbReference type="PROSITE" id="PS50294">
    <property type="entry name" value="WD_REPEATS_REGION"/>
    <property type="match status" value="4"/>
</dbReference>
<dbReference type="SUPFAM" id="SSF50978">
    <property type="entry name" value="WD40 repeat-like"/>
    <property type="match status" value="1"/>
</dbReference>
<dbReference type="PROSITE" id="PS50082">
    <property type="entry name" value="WD_REPEATS_2"/>
    <property type="match status" value="4"/>
</dbReference>
<name>A0A0E0ME12_ORYPU</name>